<protein>
    <submittedName>
        <fullName evidence="8">Type II toxin-antitoxin system HicA family toxin</fullName>
    </submittedName>
</protein>
<evidence type="ECO:0000256" key="1">
    <source>
        <dbReference type="ARBA" id="ARBA00006620"/>
    </source>
</evidence>
<accession>A0A7G5IFR5</accession>
<comment type="similarity">
    <text evidence="1">Belongs to the HicA mRNA interferase family.</text>
</comment>
<evidence type="ECO:0000256" key="4">
    <source>
        <dbReference type="ARBA" id="ARBA00022759"/>
    </source>
</evidence>
<dbReference type="Proteomes" id="UP000515292">
    <property type="component" value="Chromosome"/>
</dbReference>
<dbReference type="InterPro" id="IPR038570">
    <property type="entry name" value="HicA_sf"/>
</dbReference>
<keyword evidence="2" id="KW-1277">Toxin-antitoxin system</keyword>
<dbReference type="AlphaFoldDB" id="A0A7G5IFR5"/>
<evidence type="ECO:0000256" key="7">
    <source>
        <dbReference type="ARBA" id="ARBA00023016"/>
    </source>
</evidence>
<evidence type="ECO:0000256" key="6">
    <source>
        <dbReference type="ARBA" id="ARBA00022884"/>
    </source>
</evidence>
<keyword evidence="7" id="KW-0346">Stress response</keyword>
<organism evidence="8 9">
    <name type="scientific">Sandaracinobacteroides saxicola</name>
    <dbReference type="NCBI Taxonomy" id="2759707"/>
    <lineage>
        <taxon>Bacteria</taxon>
        <taxon>Pseudomonadati</taxon>
        <taxon>Pseudomonadota</taxon>
        <taxon>Alphaproteobacteria</taxon>
        <taxon>Sphingomonadales</taxon>
        <taxon>Sphingosinicellaceae</taxon>
        <taxon>Sandaracinobacteroides</taxon>
    </lineage>
</organism>
<evidence type="ECO:0000256" key="2">
    <source>
        <dbReference type="ARBA" id="ARBA00022649"/>
    </source>
</evidence>
<dbReference type="GO" id="GO:0016787">
    <property type="term" value="F:hydrolase activity"/>
    <property type="evidence" value="ECO:0007669"/>
    <property type="project" value="UniProtKB-KW"/>
</dbReference>
<dbReference type="GO" id="GO:0004519">
    <property type="term" value="F:endonuclease activity"/>
    <property type="evidence" value="ECO:0007669"/>
    <property type="project" value="UniProtKB-KW"/>
</dbReference>
<gene>
    <name evidence="8" type="ORF">H3309_12650</name>
</gene>
<dbReference type="Gene3D" id="3.30.920.30">
    <property type="entry name" value="Hypothetical protein"/>
    <property type="match status" value="1"/>
</dbReference>
<dbReference type="KEGG" id="sand:H3309_12650"/>
<evidence type="ECO:0000256" key="3">
    <source>
        <dbReference type="ARBA" id="ARBA00022722"/>
    </source>
</evidence>
<keyword evidence="3" id="KW-0540">Nuclease</keyword>
<dbReference type="InterPro" id="IPR012933">
    <property type="entry name" value="HicA_mRNA_interferase"/>
</dbReference>
<name>A0A7G5IFR5_9SPHN</name>
<dbReference type="EMBL" id="CP059851">
    <property type="protein sequence ID" value="QMW22207.1"/>
    <property type="molecule type" value="Genomic_DNA"/>
</dbReference>
<evidence type="ECO:0000313" key="8">
    <source>
        <dbReference type="EMBL" id="QMW22207.1"/>
    </source>
</evidence>
<keyword evidence="5" id="KW-0378">Hydrolase</keyword>
<evidence type="ECO:0000256" key="5">
    <source>
        <dbReference type="ARBA" id="ARBA00022801"/>
    </source>
</evidence>
<evidence type="ECO:0000313" key="9">
    <source>
        <dbReference type="Proteomes" id="UP000515292"/>
    </source>
</evidence>
<reference evidence="8 9" key="1">
    <citation type="submission" date="2020-07" db="EMBL/GenBank/DDBJ databases">
        <title>Complete genome sequence for Sandaracinobacter sp. M6.</title>
        <authorList>
            <person name="Tang Y."/>
            <person name="Liu Q."/>
            <person name="Guo Z."/>
            <person name="Lei P."/>
            <person name="Huang B."/>
        </authorList>
    </citation>
    <scope>NUCLEOTIDE SEQUENCE [LARGE SCALE GENOMIC DNA]</scope>
    <source>
        <strain evidence="8 9">M6</strain>
    </source>
</reference>
<sequence length="72" mass="7939">MPKLPVLSGRELVTLLERHGFDVIRQRGSHVNLRRGATGCSVPLHRELKAGTLMGILRSIGMSADDLLAKRH</sequence>
<dbReference type="SUPFAM" id="SSF54786">
    <property type="entry name" value="YcfA/nrd intein domain"/>
    <property type="match status" value="1"/>
</dbReference>
<keyword evidence="6" id="KW-0694">RNA-binding</keyword>
<dbReference type="GO" id="GO:0003729">
    <property type="term" value="F:mRNA binding"/>
    <property type="evidence" value="ECO:0007669"/>
    <property type="project" value="InterPro"/>
</dbReference>
<dbReference type="Pfam" id="PF07927">
    <property type="entry name" value="HicA_toxin"/>
    <property type="match status" value="1"/>
</dbReference>
<keyword evidence="9" id="KW-1185">Reference proteome</keyword>
<proteinExistence type="inferred from homology"/>
<keyword evidence="4" id="KW-0255">Endonuclease</keyword>